<evidence type="ECO:0000313" key="2">
    <source>
        <dbReference type="Proteomes" id="UP001164539"/>
    </source>
</evidence>
<dbReference type="EMBL" id="CM051394">
    <property type="protein sequence ID" value="KAJ4727622.1"/>
    <property type="molecule type" value="Genomic_DNA"/>
</dbReference>
<accession>A0ACC1YWN5</accession>
<gene>
    <name evidence="1" type="ORF">OWV82_000695</name>
</gene>
<dbReference type="Proteomes" id="UP001164539">
    <property type="component" value="Chromosome 1"/>
</dbReference>
<comment type="caution">
    <text evidence="1">The sequence shown here is derived from an EMBL/GenBank/DDBJ whole genome shotgun (WGS) entry which is preliminary data.</text>
</comment>
<protein>
    <submittedName>
        <fullName evidence="1">Peroxisome biogenesis 6-like protein</fullName>
    </submittedName>
</protein>
<reference evidence="1 2" key="1">
    <citation type="journal article" date="2023" name="Science">
        <title>Complex scaffold remodeling in plant triterpene biosynthesis.</title>
        <authorList>
            <person name="De La Pena R."/>
            <person name="Hodgson H."/>
            <person name="Liu J.C."/>
            <person name="Stephenson M.J."/>
            <person name="Martin A.C."/>
            <person name="Owen C."/>
            <person name="Harkess A."/>
            <person name="Leebens-Mack J."/>
            <person name="Jimenez L.E."/>
            <person name="Osbourn A."/>
            <person name="Sattely E.S."/>
        </authorList>
    </citation>
    <scope>NUCLEOTIDE SEQUENCE [LARGE SCALE GENOMIC DNA]</scope>
    <source>
        <strain evidence="2">cv. JPN11</strain>
        <tissue evidence="1">Leaf</tissue>
    </source>
</reference>
<sequence>MVERRKPLVLSSTKFVVNSVLSSSRRVTGEKIVPYDVSPSLLLPAGILRIAKDKIDLSDTKLASFDDSSLLGLSASVLKRLSVASGSLVLVKNVETNKQRIAQAVVLDPPTTCKQISDDEIRSKHTSRTMITFPSYHLPQDNTILLDQEVAYLSPLLAFNLDLHTSCLKFLLHQGKEVLELLFKAKVDDKTCEQGGEASLINLGLESVGQLPRYASHLRISFVKIPECGTLESLRGNSAIETEDRQEKIDFALQKYFEVDRYLARDDVFSVCINWNCTSITCIPCRQRLQNRSENTIYFKVVAMEPLEESVLRVNRTKTALVLGGSTPSAIPPDLLIFGSNDSVPLQGDTVKCLASILAPPLCPSVLSSKFRVAALLHGLPGCGKRTVVRYVARRLGLHVVEYSCHNFMASSERKTSVALAQAFNTAQRYSPTILLLRHFDVFCNLTSNEGLPNDQVGLSSEVASVIREFTEPVAEGEDDYAEEESNGDFPVKDTGTRRQQQVLLVAAADNSEGLPPTIRRCFSHEISMGPISEQQRVELLSQLLQGVSELISNTGSEEFVKDIVGQTSGFMPKDLHALVADTGANLIGKSNFQIDKAATVESDSSLNVKSVQDDKSSDAAPRVVGKEDLVKALERSKKRNASALGAPKVPDVKWEDVGGLEDVKKSILDTVQLPLLHKDLFSSGLRKRSGVLLYGPPGTGKTLLAKAVATECSLNFLSVKGPELINMYIGESEKNVRDIFQKARSARPCVIFFDELDSLAPARGASGDSGGVMDRVVSQMLAEIDGLNDSSQDLFIIGASNRPDLIDPALLRPGRFDKLLYVGVNSEASYRERVLKALTRKFKLHKDVSLYSIANKCPPNFTGADMYALSADAWFHAAKRKVLSSDSDADSSNIDQVDSVVVEYGDFVKVLRELSPSLSMAELKKYELLRDQFEGASN</sequence>
<keyword evidence="2" id="KW-1185">Reference proteome</keyword>
<name>A0ACC1YWN5_MELAZ</name>
<organism evidence="1 2">
    <name type="scientific">Melia azedarach</name>
    <name type="common">Chinaberry tree</name>
    <dbReference type="NCBI Taxonomy" id="155640"/>
    <lineage>
        <taxon>Eukaryota</taxon>
        <taxon>Viridiplantae</taxon>
        <taxon>Streptophyta</taxon>
        <taxon>Embryophyta</taxon>
        <taxon>Tracheophyta</taxon>
        <taxon>Spermatophyta</taxon>
        <taxon>Magnoliopsida</taxon>
        <taxon>eudicotyledons</taxon>
        <taxon>Gunneridae</taxon>
        <taxon>Pentapetalae</taxon>
        <taxon>rosids</taxon>
        <taxon>malvids</taxon>
        <taxon>Sapindales</taxon>
        <taxon>Meliaceae</taxon>
        <taxon>Melia</taxon>
    </lineage>
</organism>
<proteinExistence type="predicted"/>
<evidence type="ECO:0000313" key="1">
    <source>
        <dbReference type="EMBL" id="KAJ4727622.1"/>
    </source>
</evidence>